<dbReference type="PROSITE" id="PS00761">
    <property type="entry name" value="SPASE_I_3"/>
    <property type="match status" value="1"/>
</dbReference>
<dbReference type="NCBIfam" id="TIGR02227">
    <property type="entry name" value="sigpep_I_bact"/>
    <property type="match status" value="1"/>
</dbReference>
<gene>
    <name evidence="7" type="ORF">UFOPK1908_00075</name>
    <name evidence="8" type="ORF">UFOPK3576_00584</name>
</gene>
<dbReference type="InterPro" id="IPR019758">
    <property type="entry name" value="Pept_S26A_signal_pept_1_CS"/>
</dbReference>
<protein>
    <recommendedName>
        <fullName evidence="3">signal peptidase I</fullName>
        <ecNumber evidence="3">3.4.21.89</ecNumber>
    </recommendedName>
</protein>
<evidence type="ECO:0000256" key="2">
    <source>
        <dbReference type="ARBA" id="ARBA00009370"/>
    </source>
</evidence>
<reference evidence="8" key="1">
    <citation type="submission" date="2020-05" db="EMBL/GenBank/DDBJ databases">
        <authorList>
            <person name="Chiriac C."/>
            <person name="Salcher M."/>
            <person name="Ghai R."/>
            <person name="Kavagutti S V."/>
        </authorList>
    </citation>
    <scope>NUCLEOTIDE SEQUENCE</scope>
</reference>
<accession>A0A6J7G580</accession>
<dbReference type="GO" id="GO:0006465">
    <property type="term" value="P:signal peptide processing"/>
    <property type="evidence" value="ECO:0007669"/>
    <property type="project" value="InterPro"/>
</dbReference>
<organism evidence="8">
    <name type="scientific">freshwater metagenome</name>
    <dbReference type="NCBI Taxonomy" id="449393"/>
    <lineage>
        <taxon>unclassified sequences</taxon>
        <taxon>metagenomes</taxon>
        <taxon>ecological metagenomes</taxon>
    </lineage>
</organism>
<comment type="catalytic activity">
    <reaction evidence="1">
        <text>Cleavage of hydrophobic, N-terminal signal or leader sequences from secreted and periplasmic proteins.</text>
        <dbReference type="EC" id="3.4.21.89"/>
    </reaction>
</comment>
<evidence type="ECO:0000256" key="5">
    <source>
        <dbReference type="ARBA" id="ARBA00022801"/>
    </source>
</evidence>
<dbReference type="InterPro" id="IPR019533">
    <property type="entry name" value="Peptidase_S26"/>
</dbReference>
<evidence type="ECO:0000259" key="6">
    <source>
        <dbReference type="Pfam" id="PF10502"/>
    </source>
</evidence>
<sequence length="218" mass="23084">MPKHSRWDLPLTLLGAVVLVLLVSAFVVKPFSIPSGSMESTLNVGDRVLVNRLVYHSRPIERGDVVVFDGTDSFVPANSATTRDPISGLLVSLGQSLGVVSPDGSDFVKRVVGVAGDHVQCCDAQGRLLINGVPLDERYLYPGDAPSVMAFDAVVPEGKLWVMGDHRSASADSRAHLGDPGGGMVPTSKVVGRVMAVVWPPSRWGSVAIPDSYAKVAQ</sequence>
<evidence type="ECO:0000256" key="4">
    <source>
        <dbReference type="ARBA" id="ARBA00022670"/>
    </source>
</evidence>
<dbReference type="SUPFAM" id="SSF51306">
    <property type="entry name" value="LexA/Signal peptidase"/>
    <property type="match status" value="1"/>
</dbReference>
<keyword evidence="5" id="KW-0378">Hydrolase</keyword>
<evidence type="ECO:0000313" key="7">
    <source>
        <dbReference type="EMBL" id="CAB4611570.1"/>
    </source>
</evidence>
<proteinExistence type="inferred from homology"/>
<dbReference type="InterPro" id="IPR000223">
    <property type="entry name" value="Pept_S26A_signal_pept_1"/>
</dbReference>
<dbReference type="GO" id="GO:0009003">
    <property type="term" value="F:signal peptidase activity"/>
    <property type="evidence" value="ECO:0007669"/>
    <property type="project" value="UniProtKB-EC"/>
</dbReference>
<dbReference type="InterPro" id="IPR036286">
    <property type="entry name" value="LexA/Signal_pep-like_sf"/>
</dbReference>
<dbReference type="Pfam" id="PF10502">
    <property type="entry name" value="Peptidase_S26"/>
    <property type="match status" value="1"/>
</dbReference>
<dbReference type="PRINTS" id="PR00727">
    <property type="entry name" value="LEADERPTASE"/>
</dbReference>
<dbReference type="GO" id="GO:0016020">
    <property type="term" value="C:membrane"/>
    <property type="evidence" value="ECO:0007669"/>
    <property type="project" value="InterPro"/>
</dbReference>
<dbReference type="AlphaFoldDB" id="A0A6J7G580"/>
<name>A0A6J7G580_9ZZZZ</name>
<comment type="similarity">
    <text evidence="2">Belongs to the peptidase S26 family.</text>
</comment>
<dbReference type="Gene3D" id="2.10.109.10">
    <property type="entry name" value="Umud Fragment, subunit A"/>
    <property type="match status" value="1"/>
</dbReference>
<feature type="domain" description="Peptidase S26" evidence="6">
    <location>
        <begin position="11"/>
        <end position="199"/>
    </location>
</feature>
<dbReference type="InterPro" id="IPR019756">
    <property type="entry name" value="Pept_S26A_signal_pept_1_Ser-AS"/>
</dbReference>
<dbReference type="GO" id="GO:0004252">
    <property type="term" value="F:serine-type endopeptidase activity"/>
    <property type="evidence" value="ECO:0007669"/>
    <property type="project" value="InterPro"/>
</dbReference>
<dbReference type="EMBL" id="CAEZVB010000001">
    <property type="protein sequence ID" value="CAB4611570.1"/>
    <property type="molecule type" value="Genomic_DNA"/>
</dbReference>
<dbReference type="EC" id="3.4.21.89" evidence="3"/>
<evidence type="ECO:0000313" key="8">
    <source>
        <dbReference type="EMBL" id="CAB4903097.1"/>
    </source>
</evidence>
<dbReference type="PANTHER" id="PTHR43390">
    <property type="entry name" value="SIGNAL PEPTIDASE I"/>
    <property type="match status" value="1"/>
</dbReference>
<dbReference type="PROSITE" id="PS00501">
    <property type="entry name" value="SPASE_I_1"/>
    <property type="match status" value="1"/>
</dbReference>
<keyword evidence="4" id="KW-0645">Protease</keyword>
<evidence type="ECO:0000256" key="3">
    <source>
        <dbReference type="ARBA" id="ARBA00013208"/>
    </source>
</evidence>
<dbReference type="CDD" id="cd06530">
    <property type="entry name" value="S26_SPase_I"/>
    <property type="match status" value="1"/>
</dbReference>
<dbReference type="PANTHER" id="PTHR43390:SF1">
    <property type="entry name" value="CHLOROPLAST PROCESSING PEPTIDASE"/>
    <property type="match status" value="1"/>
</dbReference>
<dbReference type="EMBL" id="CAFBMO010000016">
    <property type="protein sequence ID" value="CAB4903097.1"/>
    <property type="molecule type" value="Genomic_DNA"/>
</dbReference>
<evidence type="ECO:0000256" key="1">
    <source>
        <dbReference type="ARBA" id="ARBA00000677"/>
    </source>
</evidence>